<protein>
    <recommendedName>
        <fullName evidence="3">YCII-related domain-containing protein</fullName>
    </recommendedName>
</protein>
<evidence type="ECO:0000313" key="2">
    <source>
        <dbReference type="Proteomes" id="UP000284706"/>
    </source>
</evidence>
<dbReference type="OrthoDB" id="5519740at2759"/>
<sequence length="112" mass="12835">MSNPLDNATKAFWVYAPYYTDPEVQARRASVRPDHLKHILTAYEANLISVGGIIFDPKSTETPLGSAMVLRYKTEAEVRAFLEEDIYWKSNIWDKEKLLVLPYLHFVTSPSS</sequence>
<dbReference type="InterPro" id="IPR011008">
    <property type="entry name" value="Dimeric_a/b-barrel"/>
</dbReference>
<proteinExistence type="predicted"/>
<dbReference type="Proteomes" id="UP000284706">
    <property type="component" value="Unassembled WGS sequence"/>
</dbReference>
<dbReference type="EMBL" id="NHYE01001050">
    <property type="protein sequence ID" value="PPQ99661.1"/>
    <property type="molecule type" value="Genomic_DNA"/>
</dbReference>
<organism evidence="1 2">
    <name type="scientific">Gymnopilus dilepis</name>
    <dbReference type="NCBI Taxonomy" id="231916"/>
    <lineage>
        <taxon>Eukaryota</taxon>
        <taxon>Fungi</taxon>
        <taxon>Dikarya</taxon>
        <taxon>Basidiomycota</taxon>
        <taxon>Agaricomycotina</taxon>
        <taxon>Agaricomycetes</taxon>
        <taxon>Agaricomycetidae</taxon>
        <taxon>Agaricales</taxon>
        <taxon>Agaricineae</taxon>
        <taxon>Hymenogastraceae</taxon>
        <taxon>Gymnopilus</taxon>
    </lineage>
</organism>
<reference evidence="1 2" key="1">
    <citation type="journal article" date="2018" name="Evol. Lett.">
        <title>Horizontal gene cluster transfer increased hallucinogenic mushroom diversity.</title>
        <authorList>
            <person name="Reynolds H.T."/>
            <person name="Vijayakumar V."/>
            <person name="Gluck-Thaler E."/>
            <person name="Korotkin H.B."/>
            <person name="Matheny P.B."/>
            <person name="Slot J.C."/>
        </authorList>
    </citation>
    <scope>NUCLEOTIDE SEQUENCE [LARGE SCALE GENOMIC DNA]</scope>
    <source>
        <strain evidence="1 2">SRW20</strain>
    </source>
</reference>
<evidence type="ECO:0000313" key="1">
    <source>
        <dbReference type="EMBL" id="PPQ99661.1"/>
    </source>
</evidence>
<dbReference type="InterPro" id="IPR051807">
    <property type="entry name" value="Sec-metab_biosynth-assoc"/>
</dbReference>
<dbReference type="InParanoid" id="A0A409Y9T4"/>
<name>A0A409Y9T4_9AGAR</name>
<gene>
    <name evidence="1" type="ORF">CVT26_009195</name>
</gene>
<comment type="caution">
    <text evidence="1">The sequence shown here is derived from an EMBL/GenBank/DDBJ whole genome shotgun (WGS) entry which is preliminary data.</text>
</comment>
<dbReference type="SUPFAM" id="SSF54909">
    <property type="entry name" value="Dimeric alpha+beta barrel"/>
    <property type="match status" value="1"/>
</dbReference>
<dbReference type="PANTHER" id="PTHR33606">
    <property type="entry name" value="PROTEIN YCII"/>
    <property type="match status" value="1"/>
</dbReference>
<keyword evidence="2" id="KW-1185">Reference proteome</keyword>
<evidence type="ECO:0008006" key="3">
    <source>
        <dbReference type="Google" id="ProtNLM"/>
    </source>
</evidence>
<accession>A0A409Y9T4</accession>
<dbReference type="AlphaFoldDB" id="A0A409Y9T4"/>
<dbReference type="PANTHER" id="PTHR33606:SF3">
    <property type="entry name" value="PROTEIN YCII"/>
    <property type="match status" value="1"/>
</dbReference>
<dbReference type="Gene3D" id="3.30.70.1060">
    <property type="entry name" value="Dimeric alpha+beta barrel"/>
    <property type="match status" value="1"/>
</dbReference>